<dbReference type="Proteomes" id="UP000028924">
    <property type="component" value="Unassembled WGS sequence"/>
</dbReference>
<evidence type="ECO:0000313" key="2">
    <source>
        <dbReference type="EMBL" id="KFM25921.1"/>
    </source>
</evidence>
<feature type="region of interest" description="Disordered" evidence="1">
    <location>
        <begin position="21"/>
        <end position="83"/>
    </location>
</feature>
<keyword evidence="3" id="KW-1185">Reference proteome</keyword>
<dbReference type="AlphaFoldDB" id="A0A087SJL7"/>
<proteinExistence type="predicted"/>
<reference evidence="2 3" key="1">
    <citation type="journal article" date="2014" name="BMC Genomics">
        <title>Oil accumulation mechanisms of the oleaginous microalga Chlorella protothecoides revealed through its genome, transcriptomes, and proteomes.</title>
        <authorList>
            <person name="Gao C."/>
            <person name="Wang Y."/>
            <person name="Shen Y."/>
            <person name="Yan D."/>
            <person name="He X."/>
            <person name="Dai J."/>
            <person name="Wu Q."/>
        </authorList>
    </citation>
    <scope>NUCLEOTIDE SEQUENCE [LARGE SCALE GENOMIC DNA]</scope>
    <source>
        <strain evidence="2 3">0710</strain>
    </source>
</reference>
<dbReference type="KEGG" id="apro:F751_4173"/>
<dbReference type="GeneID" id="23615564"/>
<evidence type="ECO:0000256" key="1">
    <source>
        <dbReference type="SAM" id="MobiDB-lite"/>
    </source>
</evidence>
<accession>A0A087SJL7</accession>
<name>A0A087SJL7_AUXPR</name>
<feature type="compositionally biased region" description="Low complexity" evidence="1">
    <location>
        <begin position="50"/>
        <end position="60"/>
    </location>
</feature>
<organism evidence="2 3">
    <name type="scientific">Auxenochlorella protothecoides</name>
    <name type="common">Green microalga</name>
    <name type="synonym">Chlorella protothecoides</name>
    <dbReference type="NCBI Taxonomy" id="3075"/>
    <lineage>
        <taxon>Eukaryota</taxon>
        <taxon>Viridiplantae</taxon>
        <taxon>Chlorophyta</taxon>
        <taxon>core chlorophytes</taxon>
        <taxon>Trebouxiophyceae</taxon>
        <taxon>Chlorellales</taxon>
        <taxon>Chlorellaceae</taxon>
        <taxon>Auxenochlorella</taxon>
    </lineage>
</organism>
<gene>
    <name evidence="2" type="ORF">F751_4173</name>
</gene>
<protein>
    <submittedName>
        <fullName evidence="2">Uncharacterized protein</fullName>
    </submittedName>
</protein>
<evidence type="ECO:0000313" key="3">
    <source>
        <dbReference type="Proteomes" id="UP000028924"/>
    </source>
</evidence>
<dbReference type="EMBL" id="KL662124">
    <property type="protein sequence ID" value="KFM25921.1"/>
    <property type="molecule type" value="Genomic_DNA"/>
</dbReference>
<dbReference type="RefSeq" id="XP_011398817.1">
    <property type="nucleotide sequence ID" value="XM_011400515.1"/>
</dbReference>
<sequence length="106" mass="10476">MMDSRGAHPCRAAERSIGLGIVPTTGSATTGARGTGASGATATTGGGTMGTTTTTSARGVGAPGGRGAAPSTDPPRPPANLTCTPVYVSRRLRHPPPRHATFPPNN</sequence>